<keyword evidence="1" id="KW-1133">Transmembrane helix</keyword>
<dbReference type="GO" id="GO:0008236">
    <property type="term" value="F:serine-type peptidase activity"/>
    <property type="evidence" value="ECO:0007669"/>
    <property type="project" value="InterPro"/>
</dbReference>
<keyword evidence="4" id="KW-0378">Hydrolase</keyword>
<dbReference type="OrthoDB" id="9765647at2"/>
<feature type="domain" description="Peptidase S9 prolyl oligopeptidase catalytic" evidence="3">
    <location>
        <begin position="119"/>
        <end position="278"/>
    </location>
</feature>
<dbReference type="Proteomes" id="UP000192726">
    <property type="component" value="Chromosome"/>
</dbReference>
<keyword evidence="1" id="KW-0472">Membrane</keyword>
<dbReference type="InterPro" id="IPR001375">
    <property type="entry name" value="Peptidase_S9_cat"/>
</dbReference>
<dbReference type="InterPro" id="IPR053145">
    <property type="entry name" value="AB_hydrolase_Est10"/>
</dbReference>
<dbReference type="EMBL" id="CP020569">
    <property type="protein sequence ID" value="ARF59906.1"/>
    <property type="molecule type" value="Genomic_DNA"/>
</dbReference>
<sequence>MALLSAVVPLWLSSPAAHAANADGRDDGHIRHDGLIRDEVTFRGGAGLPLHGTVVAPASPSPHKVRAPGIVLLGGSGPGPRTEYRQEADAFARSGIVTLVFDKRTVGYSTLHVDFGLLADDALAGVRLLRSRAGVDPSKVGLWGFSEGGWVAPLAAARSGDVAYVITLGGSGLNPLRTQTWNLTTHLRHRRITGSFPDAVAGPTAQLLHATGKFPEGDYDPSPVLARLRQPVLALWGVYDNQVPPAESARIFRETLGTAGNRHVTIRFLPGAAHNGHRTTDGFDRLGGPRYAGKRLGALASGSVDTMASWVRAVAAGKAPSSSASPAPREQVVSAPLPGGTGYEVAALALLSAGFAGYAVTGFRRPATRCRPARPLAALGLTTVVGTLLCTLSVYVAGEGVAAPVIAGRPLAWLLLQLCAVGVLALTAVTAASAWRHRDRYTRATRTRLLALVTTGALFLPWALHWGLLAP</sequence>
<feature type="chain" id="PRO_5010693812" evidence="2">
    <location>
        <begin position="20"/>
        <end position="471"/>
    </location>
</feature>
<keyword evidence="5" id="KW-1185">Reference proteome</keyword>
<dbReference type="Pfam" id="PF00326">
    <property type="entry name" value="Peptidase_S9"/>
    <property type="match status" value="1"/>
</dbReference>
<dbReference type="AlphaFoldDB" id="A0A1V0U414"/>
<dbReference type="KEGG" id="sgv:B1H19_35635"/>
<protein>
    <submittedName>
        <fullName evidence="4">Alpha/beta hydrolase</fullName>
    </submittedName>
</protein>
<evidence type="ECO:0000313" key="5">
    <source>
        <dbReference type="Proteomes" id="UP000192726"/>
    </source>
</evidence>
<dbReference type="SUPFAM" id="SSF53474">
    <property type="entry name" value="alpha/beta-Hydrolases"/>
    <property type="match status" value="1"/>
</dbReference>
<gene>
    <name evidence="4" type="ORF">B1H19_35635</name>
</gene>
<dbReference type="PANTHER" id="PTHR43265">
    <property type="entry name" value="ESTERASE ESTD"/>
    <property type="match status" value="1"/>
</dbReference>
<keyword evidence="1" id="KW-0812">Transmembrane</keyword>
<dbReference type="STRING" id="553510.B1H19_35635"/>
<accession>A0A1V0U414</accession>
<evidence type="ECO:0000256" key="1">
    <source>
        <dbReference type="SAM" id="Phobius"/>
    </source>
</evidence>
<feature type="transmembrane region" description="Helical" evidence="1">
    <location>
        <begin position="447"/>
        <end position="468"/>
    </location>
</feature>
<proteinExistence type="predicted"/>
<name>A0A1V0U414_9ACTN</name>
<organism evidence="4 5">
    <name type="scientific">Streptomyces gilvosporeus</name>
    <dbReference type="NCBI Taxonomy" id="553510"/>
    <lineage>
        <taxon>Bacteria</taxon>
        <taxon>Bacillati</taxon>
        <taxon>Actinomycetota</taxon>
        <taxon>Actinomycetes</taxon>
        <taxon>Kitasatosporales</taxon>
        <taxon>Streptomycetaceae</taxon>
        <taxon>Streptomyces</taxon>
    </lineage>
</organism>
<reference evidence="4 5" key="1">
    <citation type="submission" date="2017-04" db="EMBL/GenBank/DDBJ databases">
        <title>Complete Genome Sequence of Streptomyces gilvosporeus F607, a Capable Producer of Natamycin.</title>
        <authorList>
            <person name="Zong G."/>
            <person name="Zhong C."/>
            <person name="Fu J."/>
            <person name="Qin R."/>
            <person name="Cao G."/>
        </authorList>
    </citation>
    <scope>NUCLEOTIDE SEQUENCE [LARGE SCALE GENOMIC DNA]</scope>
    <source>
        <strain evidence="4 5">F607</strain>
    </source>
</reference>
<feature type="transmembrane region" description="Helical" evidence="1">
    <location>
        <begin position="410"/>
        <end position="435"/>
    </location>
</feature>
<dbReference type="GO" id="GO:0052689">
    <property type="term" value="F:carboxylic ester hydrolase activity"/>
    <property type="evidence" value="ECO:0007669"/>
    <property type="project" value="TreeGrafter"/>
</dbReference>
<keyword evidence="2" id="KW-0732">Signal</keyword>
<evidence type="ECO:0000256" key="2">
    <source>
        <dbReference type="SAM" id="SignalP"/>
    </source>
</evidence>
<evidence type="ECO:0000313" key="4">
    <source>
        <dbReference type="EMBL" id="ARF59906.1"/>
    </source>
</evidence>
<dbReference type="GO" id="GO:0006508">
    <property type="term" value="P:proteolysis"/>
    <property type="evidence" value="ECO:0007669"/>
    <property type="project" value="InterPro"/>
</dbReference>
<feature type="transmembrane region" description="Helical" evidence="1">
    <location>
        <begin position="345"/>
        <end position="364"/>
    </location>
</feature>
<dbReference type="InterPro" id="IPR029058">
    <property type="entry name" value="AB_hydrolase_fold"/>
</dbReference>
<dbReference type="Gene3D" id="3.40.50.1820">
    <property type="entry name" value="alpha/beta hydrolase"/>
    <property type="match status" value="1"/>
</dbReference>
<feature type="transmembrane region" description="Helical" evidence="1">
    <location>
        <begin position="376"/>
        <end position="398"/>
    </location>
</feature>
<dbReference type="PANTHER" id="PTHR43265:SF1">
    <property type="entry name" value="ESTERASE ESTD"/>
    <property type="match status" value="1"/>
</dbReference>
<evidence type="ECO:0000259" key="3">
    <source>
        <dbReference type="Pfam" id="PF00326"/>
    </source>
</evidence>
<feature type="signal peptide" evidence="2">
    <location>
        <begin position="1"/>
        <end position="19"/>
    </location>
</feature>